<dbReference type="Gene3D" id="2.60.40.2700">
    <property type="match status" value="1"/>
</dbReference>
<comment type="caution">
    <text evidence="2">The sequence shown here is derived from an EMBL/GenBank/DDBJ whole genome shotgun (WGS) entry which is preliminary data.</text>
</comment>
<evidence type="ECO:0000313" key="2">
    <source>
        <dbReference type="EMBL" id="EMI52984.1"/>
    </source>
</evidence>
<keyword evidence="2" id="KW-0645">Protease</keyword>
<feature type="region of interest" description="Disordered" evidence="1">
    <location>
        <begin position="554"/>
        <end position="585"/>
    </location>
</feature>
<protein>
    <submittedName>
        <fullName evidence="2">Protease</fullName>
    </submittedName>
</protein>
<dbReference type="GO" id="GO:0008233">
    <property type="term" value="F:peptidase activity"/>
    <property type="evidence" value="ECO:0007669"/>
    <property type="project" value="UniProtKB-KW"/>
</dbReference>
<organism evidence="2 3">
    <name type="scientific">Rhodopirellula sallentina SM41</name>
    <dbReference type="NCBI Taxonomy" id="1263870"/>
    <lineage>
        <taxon>Bacteria</taxon>
        <taxon>Pseudomonadati</taxon>
        <taxon>Planctomycetota</taxon>
        <taxon>Planctomycetia</taxon>
        <taxon>Pirellulales</taxon>
        <taxon>Pirellulaceae</taxon>
        <taxon>Rhodopirellula</taxon>
    </lineage>
</organism>
<dbReference type="PATRIC" id="fig|1263870.3.peg.5896"/>
<sequence length="939" mass="98078">MADDLVDNDESVLITASPVGYADVTTTVVVSNSDTSTLSIALDEVSISENGGTTSGTISLTTPLVDDLVVSLSSSDVGEAAVPSSVTILAGETMASFTVGGVDESIDDEDELVTIFADSLLNSDSVDITVTNDDTAELSLSIEDSTIAENGGATTAILTLSTAYYTDLTIDLSSSDVGEASVPASVTILAGETMTSFTVSAVDDGVDTLEDSSVVITATSAAVGSGSQTLAILDDDVAVLTVEVADDVISEDGSTQLFARLSVPRDVITPVQLTSDDTGEAIIGALSINIPAGGVFANASVSGVADNLIDGNQAVTLTGTNSEFGTATDSLIVSDTDSATLSLTIDEASISENGGTASGTVSLTTPSATDTIVSISSSDTTEATVPVSVTILAGDPFAEFVISAVDDSIIDGTQTVTISGGSSFGFAAASIDVTNDDVNQDPTGVPLVVGVAQEGQTLLVETNGISDPDGLGAFAYQWLRDSVVIPDAGGDSYVLAPEDVGSQISVSVRYVDGRGTAEGPLTSAPTDPIASAARWFDLAFEDFESGFGTYTDGGNDARIHTGSRSHQGSRSANLQDNSGSRSSITLTDPLPLATRELEELKVEFWFYTNSFENGEDFWLQYSDDGSSWQTIATWRRGTDFNNNEFVFASVEVNDQDVSFTDDARIRLRADASNNGDDVYIDEIAIQGFGPKHAPVATDDSVVTSQQTPVVISVLENDSDLDGDAIAVTATSQPANGEVTDNGDGTLSYTADAGFVGTDAFTYTISDGFGGTATATVTVEVVEQALWTDLAFEDFENGFGSYTDGGRDAYLYTGGGRAHQGNNALGLQDNSGTQSSATLTDSLDLETPGYTELNVEFWYYAASFENNEDFLLQFFDGNRWRTIESWRRGVDFENNEFKQASVTISSQDYAFTSDAKIRLVADASSNGDDVYIDEIRISAR</sequence>
<feature type="compositionally biased region" description="Polar residues" evidence="1">
    <location>
        <begin position="562"/>
        <end position="585"/>
    </location>
</feature>
<proteinExistence type="predicted"/>
<dbReference type="Pfam" id="PF17963">
    <property type="entry name" value="Big_9"/>
    <property type="match status" value="1"/>
</dbReference>
<name>M5TVA9_9BACT</name>
<dbReference type="AlphaFoldDB" id="M5TVA9"/>
<keyword evidence="2" id="KW-0378">Hydrolase</keyword>
<evidence type="ECO:0000256" key="1">
    <source>
        <dbReference type="SAM" id="MobiDB-lite"/>
    </source>
</evidence>
<keyword evidence="3" id="KW-1185">Reference proteome</keyword>
<dbReference type="SUPFAM" id="SSF141072">
    <property type="entry name" value="CalX-like"/>
    <property type="match status" value="3"/>
</dbReference>
<dbReference type="EMBL" id="ANOH01000393">
    <property type="protein sequence ID" value="EMI52984.1"/>
    <property type="molecule type" value="Genomic_DNA"/>
</dbReference>
<dbReference type="OrthoDB" id="292060at2"/>
<gene>
    <name evidence="2" type="ORF">RSSM_05569</name>
</gene>
<evidence type="ECO:0000313" key="3">
    <source>
        <dbReference type="Proteomes" id="UP000011885"/>
    </source>
</evidence>
<dbReference type="Gene3D" id="2.60.120.260">
    <property type="entry name" value="Galactose-binding domain-like"/>
    <property type="match status" value="1"/>
</dbReference>
<accession>M5TVA9</accession>
<dbReference type="Gene3D" id="2.60.40.2810">
    <property type="match status" value="1"/>
</dbReference>
<reference evidence="2 3" key="1">
    <citation type="journal article" date="2013" name="Mar. Genomics">
        <title>Expression of sulfatases in Rhodopirellula baltica and the diversity of sulfatases in the genus Rhodopirellula.</title>
        <authorList>
            <person name="Wegner C.E."/>
            <person name="Richter-Heitmann T."/>
            <person name="Klindworth A."/>
            <person name="Klockow C."/>
            <person name="Richter M."/>
            <person name="Achstetter T."/>
            <person name="Glockner F.O."/>
            <person name="Harder J."/>
        </authorList>
    </citation>
    <scope>NUCLEOTIDE SEQUENCE [LARGE SCALE GENOMIC DNA]</scope>
    <source>
        <strain evidence="2 3">SM41</strain>
    </source>
</reference>
<dbReference type="Proteomes" id="UP000011885">
    <property type="component" value="Unassembled WGS sequence"/>
</dbReference>
<dbReference type="InterPro" id="IPR038081">
    <property type="entry name" value="CalX-like_sf"/>
</dbReference>
<dbReference type="GO" id="GO:0006508">
    <property type="term" value="P:proteolysis"/>
    <property type="evidence" value="ECO:0007669"/>
    <property type="project" value="UniProtKB-KW"/>
</dbReference>
<dbReference type="RefSeq" id="WP_008686577.1">
    <property type="nucleotide sequence ID" value="NZ_ANOH01000393.1"/>
</dbReference>